<evidence type="ECO:0000313" key="9">
    <source>
        <dbReference type="Proteomes" id="UP000029228"/>
    </source>
</evidence>
<evidence type="ECO:0000256" key="2">
    <source>
        <dbReference type="ARBA" id="ARBA00022723"/>
    </source>
</evidence>
<comment type="similarity">
    <text evidence="6">Belongs to the NapF family.</text>
</comment>
<evidence type="ECO:0000256" key="6">
    <source>
        <dbReference type="HAMAP-Rule" id="MF_02201"/>
    </source>
</evidence>
<dbReference type="Proteomes" id="UP000029228">
    <property type="component" value="Unassembled WGS sequence"/>
</dbReference>
<dbReference type="HAMAP" id="MF_02201">
    <property type="entry name" value="NapF"/>
    <property type="match status" value="1"/>
</dbReference>
<comment type="subcellular location">
    <subcellularLocation>
        <location evidence="6">Cytoplasm</location>
    </subcellularLocation>
</comment>
<evidence type="ECO:0000256" key="1">
    <source>
        <dbReference type="ARBA" id="ARBA00022485"/>
    </source>
</evidence>
<proteinExistence type="inferred from homology"/>
<sequence>MVDIAKRRFFTRKKIDTSQVKLPWVNNLQQFTDLCTRCGKCEEACETRIIQKGDGGYPSVDFTIDECTFCYKCAEICPEPIFNSADTEPWSAKAGISDTCLANNNVECRSCGDSCETMAITFKLRAGGVALPQLELADCNGCGACVSTCPTSSISVSNV</sequence>
<dbReference type="GO" id="GO:0005737">
    <property type="term" value="C:cytoplasm"/>
    <property type="evidence" value="ECO:0007669"/>
    <property type="project" value="UniProtKB-SubCell"/>
</dbReference>
<comment type="function">
    <text evidence="6">Could be involved in the maturation of NapA, the catalytic subunit of the periplasmic nitrate reductase, before its export into the periplasm.</text>
</comment>
<feature type="domain" description="4Fe-4S ferredoxin-type" evidence="7">
    <location>
        <begin position="130"/>
        <end position="159"/>
    </location>
</feature>
<dbReference type="NCBIfam" id="TIGR00402">
    <property type="entry name" value="napF"/>
    <property type="match status" value="1"/>
</dbReference>
<feature type="binding site" evidence="6">
    <location>
        <position position="38"/>
    </location>
    <ligand>
        <name>[4Fe-4S] cluster</name>
        <dbReference type="ChEBI" id="CHEBI:49883"/>
        <label>1</label>
    </ligand>
</feature>
<evidence type="ECO:0000256" key="3">
    <source>
        <dbReference type="ARBA" id="ARBA00022737"/>
    </source>
</evidence>
<keyword evidence="3 6" id="KW-0677">Repeat</keyword>
<name>A0A090RTQ1_9VIBR</name>
<feature type="binding site" evidence="6">
    <location>
        <position position="77"/>
    </location>
    <ligand>
        <name>[4Fe-4S] cluster</name>
        <dbReference type="ChEBI" id="CHEBI:49883"/>
        <label>2</label>
    </ligand>
</feature>
<keyword evidence="1 6" id="KW-0004">4Fe-4S</keyword>
<feature type="domain" description="4Fe-4S ferredoxin-type" evidence="7">
    <location>
        <begin position="56"/>
        <end position="87"/>
    </location>
</feature>
<feature type="binding site" evidence="6">
    <location>
        <position position="145"/>
    </location>
    <ligand>
        <name>[4Fe-4S] cluster</name>
        <dbReference type="ChEBI" id="CHEBI:49883"/>
        <label>3</label>
    </ligand>
</feature>
<dbReference type="CDD" id="cd10564">
    <property type="entry name" value="NapF_like"/>
    <property type="match status" value="1"/>
</dbReference>
<feature type="binding site" evidence="6">
    <location>
        <position position="67"/>
    </location>
    <ligand>
        <name>[4Fe-4S] cluster</name>
        <dbReference type="ChEBI" id="CHEBI:49883"/>
        <label>2</label>
    </ligand>
</feature>
<dbReference type="AlphaFoldDB" id="A0A090RTQ1"/>
<dbReference type="GO" id="GO:0046872">
    <property type="term" value="F:metal ion binding"/>
    <property type="evidence" value="ECO:0007669"/>
    <property type="project" value="UniProtKB-KW"/>
</dbReference>
<dbReference type="InterPro" id="IPR017896">
    <property type="entry name" value="4Fe4S_Fe-S-bd"/>
</dbReference>
<evidence type="ECO:0000313" key="8">
    <source>
        <dbReference type="EMBL" id="GAL17923.1"/>
    </source>
</evidence>
<feature type="binding site" evidence="6">
    <location>
        <position position="41"/>
    </location>
    <ligand>
        <name>[4Fe-4S] cluster</name>
        <dbReference type="ChEBI" id="CHEBI:49883"/>
        <label>1</label>
    </ligand>
</feature>
<dbReference type="SUPFAM" id="SSF54862">
    <property type="entry name" value="4Fe-4S ferredoxins"/>
    <property type="match status" value="1"/>
</dbReference>
<dbReference type="InterPro" id="IPR004496">
    <property type="entry name" value="NapF"/>
</dbReference>
<dbReference type="Pfam" id="PF13187">
    <property type="entry name" value="Fer4_9"/>
    <property type="match status" value="1"/>
</dbReference>
<keyword evidence="9" id="KW-1185">Reference proteome</keyword>
<dbReference type="Pfam" id="PF12838">
    <property type="entry name" value="Fer4_7"/>
    <property type="match status" value="1"/>
</dbReference>
<dbReference type="PANTHER" id="PTHR43687">
    <property type="entry name" value="ADENYLYLSULFATE REDUCTASE, BETA SUBUNIT"/>
    <property type="match status" value="1"/>
</dbReference>
<keyword evidence="5 6" id="KW-0411">Iron-sulfur</keyword>
<keyword evidence="2 6" id="KW-0479">Metal-binding</keyword>
<dbReference type="OrthoDB" id="9808559at2"/>
<feature type="binding site" evidence="6">
    <location>
        <position position="73"/>
    </location>
    <ligand>
        <name>[4Fe-4S] cluster</name>
        <dbReference type="ChEBI" id="CHEBI:49883"/>
        <label>2</label>
    </ligand>
</feature>
<dbReference type="PANTHER" id="PTHR43687:SF1">
    <property type="entry name" value="FERREDOXIN III"/>
    <property type="match status" value="1"/>
</dbReference>
<evidence type="ECO:0000256" key="5">
    <source>
        <dbReference type="ARBA" id="ARBA00023014"/>
    </source>
</evidence>
<dbReference type="PROSITE" id="PS00198">
    <property type="entry name" value="4FE4S_FER_1"/>
    <property type="match status" value="2"/>
</dbReference>
<reference evidence="8 9" key="1">
    <citation type="submission" date="2014-09" db="EMBL/GenBank/DDBJ databases">
        <title>Vibrio maritimus JCM 19235. (C45) whole genome shotgun sequence.</title>
        <authorList>
            <person name="Sawabe T."/>
            <person name="Meirelles P."/>
            <person name="Nakanishi M."/>
            <person name="Sayaka M."/>
            <person name="Hattori M."/>
            <person name="Ohkuma M."/>
        </authorList>
    </citation>
    <scope>NUCLEOTIDE SEQUENCE [LARGE SCALE GENOMIC DNA]</scope>
    <source>
        <strain evidence="9">JCM19235</strain>
    </source>
</reference>
<protein>
    <recommendedName>
        <fullName evidence="6">Ferredoxin-type protein NapF</fullName>
    </recommendedName>
</protein>
<dbReference type="PROSITE" id="PS51379">
    <property type="entry name" value="4FE4S_FER_2"/>
    <property type="match status" value="3"/>
</dbReference>
<feature type="binding site" evidence="6">
    <location>
        <position position="142"/>
    </location>
    <ligand>
        <name>[4Fe-4S] cluster</name>
        <dbReference type="ChEBI" id="CHEBI:49883"/>
        <label>3</label>
    </ligand>
</feature>
<keyword evidence="6" id="KW-0963">Cytoplasm</keyword>
<gene>
    <name evidence="6" type="primary">napF</name>
    <name evidence="8" type="ORF">JCM19235_6476</name>
</gene>
<feature type="binding site" evidence="6">
    <location>
        <position position="35"/>
    </location>
    <ligand>
        <name>[4Fe-4S] cluster</name>
        <dbReference type="ChEBI" id="CHEBI:49883"/>
        <label>1</label>
    </ligand>
</feature>
<feature type="binding site" evidence="6">
    <location>
        <position position="149"/>
    </location>
    <ligand>
        <name>[4Fe-4S] cluster</name>
        <dbReference type="ChEBI" id="CHEBI:49883"/>
        <label>3</label>
    </ligand>
</feature>
<dbReference type="Gene3D" id="3.30.70.20">
    <property type="match status" value="2"/>
</dbReference>
<comment type="caution">
    <text evidence="8">The sequence shown here is derived from an EMBL/GenBank/DDBJ whole genome shotgun (WGS) entry which is preliminary data.</text>
</comment>
<feature type="domain" description="4Fe-4S ferredoxin-type" evidence="7">
    <location>
        <begin position="26"/>
        <end position="55"/>
    </location>
</feature>
<dbReference type="EMBL" id="BBMR01000002">
    <property type="protein sequence ID" value="GAL17923.1"/>
    <property type="molecule type" value="Genomic_DNA"/>
</dbReference>
<feature type="binding site" evidence="6">
    <location>
        <position position="139"/>
    </location>
    <ligand>
        <name>[4Fe-4S] cluster</name>
        <dbReference type="ChEBI" id="CHEBI:49883"/>
        <label>3</label>
    </ligand>
</feature>
<organism evidence="8 9">
    <name type="scientific">Vibrio maritimus</name>
    <dbReference type="NCBI Taxonomy" id="990268"/>
    <lineage>
        <taxon>Bacteria</taxon>
        <taxon>Pseudomonadati</taxon>
        <taxon>Pseudomonadota</taxon>
        <taxon>Gammaproteobacteria</taxon>
        <taxon>Vibrionales</taxon>
        <taxon>Vibrionaceae</taxon>
        <taxon>Vibrio</taxon>
    </lineage>
</organism>
<evidence type="ECO:0000259" key="7">
    <source>
        <dbReference type="PROSITE" id="PS51379"/>
    </source>
</evidence>
<dbReference type="InterPro" id="IPR050572">
    <property type="entry name" value="Fe-S_Ferredoxin"/>
</dbReference>
<comment type="subunit">
    <text evidence="6">Interacts with the cytoplasmic NapA precursor.</text>
</comment>
<evidence type="ECO:0000256" key="4">
    <source>
        <dbReference type="ARBA" id="ARBA00023004"/>
    </source>
</evidence>
<feature type="binding site" evidence="6">
    <location>
        <position position="45"/>
    </location>
    <ligand>
        <name>[4Fe-4S] cluster</name>
        <dbReference type="ChEBI" id="CHEBI:49883"/>
        <label>1</label>
    </ligand>
</feature>
<dbReference type="InterPro" id="IPR017900">
    <property type="entry name" value="4Fe4S_Fe_S_CS"/>
</dbReference>
<accession>A0A090RTQ1</accession>
<dbReference type="STRING" id="990268.JCM19235_6476"/>
<dbReference type="GO" id="GO:0051539">
    <property type="term" value="F:4 iron, 4 sulfur cluster binding"/>
    <property type="evidence" value="ECO:0007669"/>
    <property type="project" value="UniProtKB-UniRule"/>
</dbReference>
<keyword evidence="4 6" id="KW-0408">Iron</keyword>
<feature type="binding site" evidence="6">
    <location>
        <position position="70"/>
    </location>
    <ligand>
        <name>[4Fe-4S] cluster</name>
        <dbReference type="ChEBI" id="CHEBI:49883"/>
        <label>2</label>
    </ligand>
</feature>
<comment type="cofactor">
    <cofactor evidence="6">
        <name>[4Fe-4S] cluster</name>
        <dbReference type="ChEBI" id="CHEBI:49883"/>
    </cofactor>
</comment>